<keyword evidence="2 3" id="KW-0802">TPR repeat</keyword>
<feature type="repeat" description="TPR" evidence="3">
    <location>
        <begin position="92"/>
        <end position="125"/>
    </location>
</feature>
<feature type="repeat" description="TPR" evidence="3">
    <location>
        <begin position="194"/>
        <end position="227"/>
    </location>
</feature>
<dbReference type="Pfam" id="PF13429">
    <property type="entry name" value="TPR_15"/>
    <property type="match status" value="1"/>
</dbReference>
<feature type="repeat" description="TPR" evidence="3">
    <location>
        <begin position="126"/>
        <end position="159"/>
    </location>
</feature>
<dbReference type="InterPro" id="IPR013105">
    <property type="entry name" value="TPR_2"/>
</dbReference>
<dbReference type="Proteomes" id="UP000739538">
    <property type="component" value="Unassembled WGS sequence"/>
</dbReference>
<proteinExistence type="predicted"/>
<dbReference type="Pfam" id="PF07719">
    <property type="entry name" value="TPR_2"/>
    <property type="match status" value="1"/>
</dbReference>
<evidence type="ECO:0000256" key="2">
    <source>
        <dbReference type="ARBA" id="ARBA00022803"/>
    </source>
</evidence>
<dbReference type="Pfam" id="PF13181">
    <property type="entry name" value="TPR_8"/>
    <property type="match status" value="2"/>
</dbReference>
<dbReference type="EMBL" id="JAGQHS010000067">
    <property type="protein sequence ID" value="MCA9756784.1"/>
    <property type="molecule type" value="Genomic_DNA"/>
</dbReference>
<feature type="repeat" description="TPR" evidence="3">
    <location>
        <begin position="160"/>
        <end position="193"/>
    </location>
</feature>
<comment type="caution">
    <text evidence="4">The sequence shown here is derived from an EMBL/GenBank/DDBJ whole genome shotgun (WGS) entry which is preliminary data.</text>
</comment>
<dbReference type="SUPFAM" id="SSF48452">
    <property type="entry name" value="TPR-like"/>
    <property type="match status" value="3"/>
</dbReference>
<dbReference type="PANTHER" id="PTHR12558:SF13">
    <property type="entry name" value="CELL DIVISION CYCLE PROTEIN 27 HOMOLOG"/>
    <property type="match status" value="1"/>
</dbReference>
<name>A0A956SEY3_UNCEI</name>
<organism evidence="4 5">
    <name type="scientific">Eiseniibacteriota bacterium</name>
    <dbReference type="NCBI Taxonomy" id="2212470"/>
    <lineage>
        <taxon>Bacteria</taxon>
        <taxon>Candidatus Eiseniibacteriota</taxon>
    </lineage>
</organism>
<feature type="repeat" description="TPR" evidence="3">
    <location>
        <begin position="295"/>
        <end position="328"/>
    </location>
</feature>
<dbReference type="PROSITE" id="PS50293">
    <property type="entry name" value="TPR_REGION"/>
    <property type="match status" value="2"/>
</dbReference>
<dbReference type="PANTHER" id="PTHR12558">
    <property type="entry name" value="CELL DIVISION CYCLE 16,23,27"/>
    <property type="match status" value="1"/>
</dbReference>
<dbReference type="Gene3D" id="1.25.40.10">
    <property type="entry name" value="Tetratricopeptide repeat domain"/>
    <property type="match status" value="3"/>
</dbReference>
<reference evidence="4" key="1">
    <citation type="submission" date="2020-04" db="EMBL/GenBank/DDBJ databases">
        <authorList>
            <person name="Zhang T."/>
        </authorList>
    </citation>
    <scope>NUCLEOTIDE SEQUENCE</scope>
    <source>
        <strain evidence="4">HKST-UBA02</strain>
    </source>
</reference>
<evidence type="ECO:0000256" key="3">
    <source>
        <dbReference type="PROSITE-ProRule" id="PRU00339"/>
    </source>
</evidence>
<evidence type="ECO:0000313" key="5">
    <source>
        <dbReference type="Proteomes" id="UP000739538"/>
    </source>
</evidence>
<accession>A0A956SEY3</accession>
<dbReference type="InterPro" id="IPR011990">
    <property type="entry name" value="TPR-like_helical_dom_sf"/>
</dbReference>
<keyword evidence="1" id="KW-0677">Repeat</keyword>
<gene>
    <name evidence="4" type="ORF">KDA27_13355</name>
</gene>
<sequence>MSSEDRTQKRIADLERSVVDPANEVALIELARAYIDGGRHAAAAAKLDDRLSESVSTLGLLELALEAHQRGGTVERILDWFERDEAQLADEAAFWTLRGRAHELVGQLDEARTCHERSVVLDPESAEGYFRLGVTQMRLAAEKDAIHAFERSIELDPDLLKAYINLGLLHEQTGNSRKAIESFRKAISIDPRSVESRLNLGAAYGDLGMQKEAVSEFQAAIEIDPSSVLAHFNLGVSLIEDSPEEAYIALRRALTLEPGHWEANYHLGLLGFKRGQYDAAIRSFQQCLDSRPDSVRALYHLGLAYNKKDQPGRAIECLSRVCELDPTNSRAHFYLGVAHDKKGQYDKARLCYQAADRLKK</sequence>
<evidence type="ECO:0000313" key="4">
    <source>
        <dbReference type="EMBL" id="MCA9756784.1"/>
    </source>
</evidence>
<dbReference type="SMART" id="SM00028">
    <property type="entry name" value="TPR"/>
    <property type="match status" value="8"/>
</dbReference>
<feature type="repeat" description="TPR" evidence="3">
    <location>
        <begin position="261"/>
        <end position="294"/>
    </location>
</feature>
<protein>
    <submittedName>
        <fullName evidence="4">Tetratricopeptide repeat protein</fullName>
    </submittedName>
</protein>
<evidence type="ECO:0000256" key="1">
    <source>
        <dbReference type="ARBA" id="ARBA00022737"/>
    </source>
</evidence>
<reference evidence="4" key="2">
    <citation type="journal article" date="2021" name="Microbiome">
        <title>Successional dynamics and alternative stable states in a saline activated sludge microbial community over 9 years.</title>
        <authorList>
            <person name="Wang Y."/>
            <person name="Ye J."/>
            <person name="Ju F."/>
            <person name="Liu L."/>
            <person name="Boyd J.A."/>
            <person name="Deng Y."/>
            <person name="Parks D.H."/>
            <person name="Jiang X."/>
            <person name="Yin X."/>
            <person name="Woodcroft B.J."/>
            <person name="Tyson G.W."/>
            <person name="Hugenholtz P."/>
            <person name="Polz M.F."/>
            <person name="Zhang T."/>
        </authorList>
    </citation>
    <scope>NUCLEOTIDE SEQUENCE</scope>
    <source>
        <strain evidence="4">HKST-UBA02</strain>
    </source>
</reference>
<dbReference type="PROSITE" id="PS50005">
    <property type="entry name" value="TPR"/>
    <property type="match status" value="6"/>
</dbReference>
<dbReference type="Pfam" id="PF13432">
    <property type="entry name" value="TPR_16"/>
    <property type="match status" value="1"/>
</dbReference>
<dbReference type="InterPro" id="IPR019734">
    <property type="entry name" value="TPR_rpt"/>
</dbReference>
<dbReference type="AlphaFoldDB" id="A0A956SEY3"/>